<dbReference type="Proteomes" id="UP000564644">
    <property type="component" value="Unassembled WGS sequence"/>
</dbReference>
<sequence>MMRALVFDFDGTILDTETAWYEAFREAYSEHGVDLTLEMYSQCIGTSLHRFNPYEYLMTERGLPLDKDRFRESVHLRHSELMRREEVRPGVLSYLEAAKEYGMKIGLASSSTREWVDKHLRQLGIESYFETVRTADDVRQVKPDPELYVLALSDLGVDGREAIAVEDSPNGARAAISAGMHCVLAPNRITSLLDFPATGIAHRLGTLEDLEFRRLIASSSQF</sequence>
<evidence type="ECO:0000313" key="2">
    <source>
        <dbReference type="Proteomes" id="UP000564644"/>
    </source>
</evidence>
<keyword evidence="2" id="KW-1185">Reference proteome</keyword>
<dbReference type="AlphaFoldDB" id="A0A7X0VVT2"/>
<dbReference type="PANTHER" id="PTHR18901:SF38">
    <property type="entry name" value="PSEUDOURIDINE-5'-PHOSPHATASE"/>
    <property type="match status" value="1"/>
</dbReference>
<dbReference type="InterPro" id="IPR023214">
    <property type="entry name" value="HAD_sf"/>
</dbReference>
<dbReference type="Gene3D" id="3.40.50.1000">
    <property type="entry name" value="HAD superfamily/HAD-like"/>
    <property type="match status" value="1"/>
</dbReference>
<accession>A0A7X0VVT2</accession>
<organism evidence="1 2">
    <name type="scientific">Cohnella zeiphila</name>
    <dbReference type="NCBI Taxonomy" id="2761120"/>
    <lineage>
        <taxon>Bacteria</taxon>
        <taxon>Bacillati</taxon>
        <taxon>Bacillota</taxon>
        <taxon>Bacilli</taxon>
        <taxon>Bacillales</taxon>
        <taxon>Paenibacillaceae</taxon>
        <taxon>Cohnella</taxon>
    </lineage>
</organism>
<dbReference type="SFLD" id="SFLDG01135">
    <property type="entry name" value="C1.5.6:_HAD__Beta-PGM__Phospha"/>
    <property type="match status" value="1"/>
</dbReference>
<dbReference type="SUPFAM" id="SSF56784">
    <property type="entry name" value="HAD-like"/>
    <property type="match status" value="1"/>
</dbReference>
<dbReference type="InterPro" id="IPR006439">
    <property type="entry name" value="HAD-SF_hydro_IA"/>
</dbReference>
<dbReference type="InterPro" id="IPR041492">
    <property type="entry name" value="HAD_2"/>
</dbReference>
<dbReference type="InterPro" id="IPR023198">
    <property type="entry name" value="PGP-like_dom2"/>
</dbReference>
<dbReference type="Pfam" id="PF13419">
    <property type="entry name" value="HAD_2"/>
    <property type="match status" value="1"/>
</dbReference>
<keyword evidence="1" id="KW-0378">Hydrolase</keyword>
<dbReference type="PRINTS" id="PR00413">
    <property type="entry name" value="HADHALOGNASE"/>
</dbReference>
<proteinExistence type="predicted"/>
<dbReference type="SFLD" id="SFLDS00003">
    <property type="entry name" value="Haloacid_Dehalogenase"/>
    <property type="match status" value="1"/>
</dbReference>
<dbReference type="InterPro" id="IPR036412">
    <property type="entry name" value="HAD-like_sf"/>
</dbReference>
<dbReference type="RefSeq" id="WP_185129442.1">
    <property type="nucleotide sequence ID" value="NZ_JACJVO010000015.1"/>
</dbReference>
<evidence type="ECO:0000313" key="1">
    <source>
        <dbReference type="EMBL" id="MBB6731770.1"/>
    </source>
</evidence>
<dbReference type="EMBL" id="JACJVO010000015">
    <property type="protein sequence ID" value="MBB6731770.1"/>
    <property type="molecule type" value="Genomic_DNA"/>
</dbReference>
<dbReference type="NCBIfam" id="TIGR01509">
    <property type="entry name" value="HAD-SF-IA-v3"/>
    <property type="match status" value="1"/>
</dbReference>
<reference evidence="1 2" key="1">
    <citation type="submission" date="2020-08" db="EMBL/GenBank/DDBJ databases">
        <title>Cohnella phylogeny.</title>
        <authorList>
            <person name="Dunlap C."/>
        </authorList>
    </citation>
    <scope>NUCLEOTIDE SEQUENCE [LARGE SCALE GENOMIC DNA]</scope>
    <source>
        <strain evidence="1 2">CBP 2801</strain>
    </source>
</reference>
<protein>
    <submittedName>
        <fullName evidence="1">HAD family hydrolase</fullName>
    </submittedName>
</protein>
<name>A0A7X0VVT2_9BACL</name>
<dbReference type="CDD" id="cd16423">
    <property type="entry name" value="HAD_BPGM-like"/>
    <property type="match status" value="1"/>
</dbReference>
<dbReference type="SFLD" id="SFLDG01129">
    <property type="entry name" value="C1.5:_HAD__Beta-PGM__Phosphata"/>
    <property type="match status" value="1"/>
</dbReference>
<gene>
    <name evidence="1" type="ORF">H7C18_12685</name>
</gene>
<dbReference type="GO" id="GO:0016787">
    <property type="term" value="F:hydrolase activity"/>
    <property type="evidence" value="ECO:0007669"/>
    <property type="project" value="UniProtKB-KW"/>
</dbReference>
<comment type="caution">
    <text evidence="1">The sequence shown here is derived from an EMBL/GenBank/DDBJ whole genome shotgun (WGS) entry which is preliminary data.</text>
</comment>
<dbReference type="Gene3D" id="1.10.150.240">
    <property type="entry name" value="Putative phosphatase, domain 2"/>
    <property type="match status" value="1"/>
</dbReference>
<dbReference type="PANTHER" id="PTHR18901">
    <property type="entry name" value="2-DEOXYGLUCOSE-6-PHOSPHATE PHOSPHATASE 2"/>
    <property type="match status" value="1"/>
</dbReference>